<dbReference type="SUPFAM" id="SSF144232">
    <property type="entry name" value="HIT/MYND zinc finger-like"/>
    <property type="match status" value="1"/>
</dbReference>
<evidence type="ECO:0000313" key="6">
    <source>
        <dbReference type="EMBL" id="KAJ7737255.1"/>
    </source>
</evidence>
<dbReference type="Pfam" id="PF01753">
    <property type="entry name" value="zf-MYND"/>
    <property type="match status" value="1"/>
</dbReference>
<keyword evidence="1" id="KW-0479">Metal-binding</keyword>
<dbReference type="Proteomes" id="UP001215280">
    <property type="component" value="Unassembled WGS sequence"/>
</dbReference>
<reference evidence="6" key="1">
    <citation type="submission" date="2023-03" db="EMBL/GenBank/DDBJ databases">
        <title>Massive genome expansion in bonnet fungi (Mycena s.s.) driven by repeated elements and novel gene families across ecological guilds.</title>
        <authorList>
            <consortium name="Lawrence Berkeley National Laboratory"/>
            <person name="Harder C.B."/>
            <person name="Miyauchi S."/>
            <person name="Viragh M."/>
            <person name="Kuo A."/>
            <person name="Thoen E."/>
            <person name="Andreopoulos B."/>
            <person name="Lu D."/>
            <person name="Skrede I."/>
            <person name="Drula E."/>
            <person name="Henrissat B."/>
            <person name="Morin E."/>
            <person name="Kohler A."/>
            <person name="Barry K."/>
            <person name="LaButti K."/>
            <person name="Morin E."/>
            <person name="Salamov A."/>
            <person name="Lipzen A."/>
            <person name="Mereny Z."/>
            <person name="Hegedus B."/>
            <person name="Baldrian P."/>
            <person name="Stursova M."/>
            <person name="Weitz H."/>
            <person name="Taylor A."/>
            <person name="Grigoriev I.V."/>
            <person name="Nagy L.G."/>
            <person name="Martin F."/>
            <person name="Kauserud H."/>
        </authorList>
    </citation>
    <scope>NUCLEOTIDE SEQUENCE</scope>
    <source>
        <strain evidence="6">CBHHK188m</strain>
    </source>
</reference>
<comment type="caution">
    <text evidence="6">The sequence shown here is derived from an EMBL/GenBank/DDBJ whole genome shotgun (WGS) entry which is preliminary data.</text>
</comment>
<keyword evidence="3" id="KW-0862">Zinc</keyword>
<evidence type="ECO:0000256" key="2">
    <source>
        <dbReference type="ARBA" id="ARBA00022771"/>
    </source>
</evidence>
<keyword evidence="2 4" id="KW-0863">Zinc-finger</keyword>
<protein>
    <recommendedName>
        <fullName evidence="5">MYND-type domain-containing protein</fullName>
    </recommendedName>
</protein>
<proteinExistence type="predicted"/>
<dbReference type="AlphaFoldDB" id="A0AAD7I9P3"/>
<dbReference type="GO" id="GO:0008270">
    <property type="term" value="F:zinc ion binding"/>
    <property type="evidence" value="ECO:0007669"/>
    <property type="project" value="UniProtKB-KW"/>
</dbReference>
<keyword evidence="7" id="KW-1185">Reference proteome</keyword>
<dbReference type="EMBL" id="JARJLG010000144">
    <property type="protein sequence ID" value="KAJ7737255.1"/>
    <property type="molecule type" value="Genomic_DNA"/>
</dbReference>
<evidence type="ECO:0000259" key="5">
    <source>
        <dbReference type="PROSITE" id="PS50865"/>
    </source>
</evidence>
<evidence type="ECO:0000256" key="3">
    <source>
        <dbReference type="ARBA" id="ARBA00022833"/>
    </source>
</evidence>
<dbReference type="Gene3D" id="6.10.140.2220">
    <property type="match status" value="1"/>
</dbReference>
<gene>
    <name evidence="6" type="ORF">DFH07DRAFT_842271</name>
</gene>
<organism evidence="6 7">
    <name type="scientific">Mycena maculata</name>
    <dbReference type="NCBI Taxonomy" id="230809"/>
    <lineage>
        <taxon>Eukaryota</taxon>
        <taxon>Fungi</taxon>
        <taxon>Dikarya</taxon>
        <taxon>Basidiomycota</taxon>
        <taxon>Agaricomycotina</taxon>
        <taxon>Agaricomycetes</taxon>
        <taxon>Agaricomycetidae</taxon>
        <taxon>Agaricales</taxon>
        <taxon>Marasmiineae</taxon>
        <taxon>Mycenaceae</taxon>
        <taxon>Mycena</taxon>
    </lineage>
</organism>
<name>A0AAD7I9P3_9AGAR</name>
<dbReference type="InterPro" id="IPR002893">
    <property type="entry name" value="Znf_MYND"/>
</dbReference>
<evidence type="ECO:0000313" key="7">
    <source>
        <dbReference type="Proteomes" id="UP001215280"/>
    </source>
</evidence>
<sequence>MTAAAAGGSIKHLAVLCTAFLRPDTPQDHLVRFLPALYPHLDPAPIPRPDELDRIISANISVPCIKGAMLALNALAGLSRLRLLPVGAAPDLWPRVWKWIDFVHTYWEYLPEFLESEEAEMCMNNAAVLMRLAEDERTARKIYATCGVRFLFARAWKILLEFKPPLPEVEPDFQDAGGLLSILTRRMDTVENTLEVLDALGGIDGLATTVVAHITRGNEIPKSEMTVLCQSSAITFLKERGHSTEFLHAALLSKGVVPALVAALLGLKKVVLPRTHFDMMIPTRRYCFDELLKYMRSPPGYPHVTQALEAGLLDVITWFGAMATPNDPSSIYPHLQELLCHLLPAALVYCSVVAEMKKQLKTVVITSEFKRSPIFSDWEIFGPWAEGRVKIFDAWDKRHGQSFAACDNMQCGKIDRKERFKRCGTCQSVRYCSKQCQATDWHDGHREVCDELRSVRNLHTETLSRRERSFMRALLDHDYEELIYNVSYLQIKFIHEHPGEPFFTRFNYTRSGGVPIEIHPTQLLQAQGALAVEVPTRLARAARSGGRLGMHVMFVGEGTNMRVHLFPHRAASARFHESLHRMGKNLPAGANFSDVFPILHHDLSALINTRESSVKGIHS</sequence>
<evidence type="ECO:0000256" key="1">
    <source>
        <dbReference type="ARBA" id="ARBA00022723"/>
    </source>
</evidence>
<dbReference type="PROSITE" id="PS50865">
    <property type="entry name" value="ZF_MYND_2"/>
    <property type="match status" value="1"/>
</dbReference>
<accession>A0AAD7I9P3</accession>
<feature type="domain" description="MYND-type" evidence="5">
    <location>
        <begin position="408"/>
        <end position="449"/>
    </location>
</feature>
<evidence type="ECO:0000256" key="4">
    <source>
        <dbReference type="PROSITE-ProRule" id="PRU00134"/>
    </source>
</evidence>